<dbReference type="PROSITE" id="PS51353">
    <property type="entry name" value="ARSC"/>
    <property type="match status" value="1"/>
</dbReference>
<dbReference type="GO" id="GO:0008794">
    <property type="term" value="F:arsenate reductase (glutaredoxin) activity"/>
    <property type="evidence" value="ECO:0007669"/>
    <property type="project" value="UniProtKB-EC"/>
</dbReference>
<dbReference type="EMBL" id="JBHLTG010000001">
    <property type="protein sequence ID" value="MFC0677721.1"/>
    <property type="molecule type" value="Genomic_DNA"/>
</dbReference>
<reference evidence="5 6" key="1">
    <citation type="submission" date="2024-09" db="EMBL/GenBank/DDBJ databases">
        <authorList>
            <person name="Sun Q."/>
            <person name="Mori K."/>
        </authorList>
    </citation>
    <scope>NUCLEOTIDE SEQUENCE [LARGE SCALE GENOMIC DNA]</scope>
    <source>
        <strain evidence="5 6">KCTC 23076</strain>
    </source>
</reference>
<dbReference type="CDD" id="cd03034">
    <property type="entry name" value="ArsC_ArsC"/>
    <property type="match status" value="1"/>
</dbReference>
<sequence>MSTSRLYYNPRCSKCRTALDLLKARGVEPDVVEYLEAPPTAAGLREILTALGVGPRSLLRTDEPEYSSLALDRDGLGDDELIDAMSANPRLIQRPIFVHGERAVIGRPAERVLDLLD</sequence>
<organism evidence="5 6">
    <name type="scientific">Lysobacter korlensis</name>
    <dbReference type="NCBI Taxonomy" id="553636"/>
    <lineage>
        <taxon>Bacteria</taxon>
        <taxon>Pseudomonadati</taxon>
        <taxon>Pseudomonadota</taxon>
        <taxon>Gammaproteobacteria</taxon>
        <taxon>Lysobacterales</taxon>
        <taxon>Lysobacteraceae</taxon>
        <taxon>Lysobacter</taxon>
    </lineage>
</organism>
<keyword evidence="6" id="KW-1185">Reference proteome</keyword>
<accession>A0ABV6RL66</accession>
<comment type="catalytic activity">
    <reaction evidence="4">
        <text>[glutaredoxin]-dithiol + arsenate + glutathione + H(+) = glutathionyl-S-S-[glutaredoxin] + arsenite + H2O</text>
        <dbReference type="Rhea" id="RHEA:22016"/>
        <dbReference type="Rhea" id="RHEA-COMP:10729"/>
        <dbReference type="Rhea" id="RHEA-COMP:17668"/>
        <dbReference type="ChEBI" id="CHEBI:15377"/>
        <dbReference type="ChEBI" id="CHEBI:15378"/>
        <dbReference type="ChEBI" id="CHEBI:29242"/>
        <dbReference type="ChEBI" id="CHEBI:29950"/>
        <dbReference type="ChEBI" id="CHEBI:48597"/>
        <dbReference type="ChEBI" id="CHEBI:57925"/>
        <dbReference type="ChEBI" id="CHEBI:146199"/>
        <dbReference type="EC" id="1.20.4.1"/>
    </reaction>
</comment>
<dbReference type="PANTHER" id="PTHR30041:SF4">
    <property type="entry name" value="ARSENATE REDUCTASE"/>
    <property type="match status" value="1"/>
</dbReference>
<dbReference type="InterPro" id="IPR006659">
    <property type="entry name" value="Arsenate_reductase"/>
</dbReference>
<dbReference type="InterPro" id="IPR036249">
    <property type="entry name" value="Thioredoxin-like_sf"/>
</dbReference>
<evidence type="ECO:0000256" key="3">
    <source>
        <dbReference type="PROSITE-ProRule" id="PRU01282"/>
    </source>
</evidence>
<dbReference type="SUPFAM" id="SSF52833">
    <property type="entry name" value="Thioredoxin-like"/>
    <property type="match status" value="1"/>
</dbReference>
<keyword evidence="2 4" id="KW-0560">Oxidoreductase</keyword>
<evidence type="ECO:0000313" key="6">
    <source>
        <dbReference type="Proteomes" id="UP001589896"/>
    </source>
</evidence>
<proteinExistence type="inferred from homology"/>
<evidence type="ECO:0000256" key="4">
    <source>
        <dbReference type="RuleBase" id="RU362029"/>
    </source>
</evidence>
<dbReference type="PANTHER" id="PTHR30041">
    <property type="entry name" value="ARSENATE REDUCTASE"/>
    <property type="match status" value="1"/>
</dbReference>
<evidence type="ECO:0000313" key="5">
    <source>
        <dbReference type="EMBL" id="MFC0677721.1"/>
    </source>
</evidence>
<dbReference type="RefSeq" id="WP_386666612.1">
    <property type="nucleotide sequence ID" value="NZ_JBHLTG010000001.1"/>
</dbReference>
<dbReference type="NCBIfam" id="TIGR00014">
    <property type="entry name" value="arsC"/>
    <property type="match status" value="1"/>
</dbReference>
<comment type="similarity">
    <text evidence="1 3 4">Belongs to the ArsC family.</text>
</comment>
<protein>
    <recommendedName>
        <fullName evidence="4">Arsenate reductase</fullName>
        <ecNumber evidence="4">1.20.4.1</ecNumber>
    </recommendedName>
</protein>
<evidence type="ECO:0000256" key="2">
    <source>
        <dbReference type="ARBA" id="ARBA00023002"/>
    </source>
</evidence>
<gene>
    <name evidence="5" type="primary">arsC</name>
    <name evidence="5" type="ORF">ACFFGH_07690</name>
</gene>
<dbReference type="Proteomes" id="UP001589896">
    <property type="component" value="Unassembled WGS sequence"/>
</dbReference>
<dbReference type="InterPro" id="IPR006660">
    <property type="entry name" value="Arsenate_reductase-like"/>
</dbReference>
<dbReference type="Gene3D" id="3.40.30.10">
    <property type="entry name" value="Glutaredoxin"/>
    <property type="match status" value="1"/>
</dbReference>
<evidence type="ECO:0000256" key="1">
    <source>
        <dbReference type="ARBA" id="ARBA00007198"/>
    </source>
</evidence>
<dbReference type="EC" id="1.20.4.1" evidence="4"/>
<comment type="caution">
    <text evidence="5">The sequence shown here is derived from an EMBL/GenBank/DDBJ whole genome shotgun (WGS) entry which is preliminary data.</text>
</comment>
<name>A0ABV6RL66_9GAMM</name>
<dbReference type="Pfam" id="PF03960">
    <property type="entry name" value="ArsC"/>
    <property type="match status" value="1"/>
</dbReference>